<dbReference type="InterPro" id="IPR003719">
    <property type="entry name" value="Phenazine_PhzF-like"/>
</dbReference>
<accession>A0A521AUT3</accession>
<comment type="similarity">
    <text evidence="1">Belongs to the PhzF family.</text>
</comment>
<dbReference type="Pfam" id="PF02567">
    <property type="entry name" value="PhzC-PhzF"/>
    <property type="match status" value="1"/>
</dbReference>
<organism evidence="4 5">
    <name type="scientific">Chryseobacterium rhizoplanae</name>
    <dbReference type="NCBI Taxonomy" id="1609531"/>
    <lineage>
        <taxon>Bacteria</taxon>
        <taxon>Pseudomonadati</taxon>
        <taxon>Bacteroidota</taxon>
        <taxon>Flavobacteriia</taxon>
        <taxon>Flavobacteriales</taxon>
        <taxon>Weeksellaceae</taxon>
        <taxon>Chryseobacterium group</taxon>
        <taxon>Chryseobacterium</taxon>
    </lineage>
</organism>
<dbReference type="AlphaFoldDB" id="A0A521AUT3"/>
<evidence type="ECO:0000256" key="3">
    <source>
        <dbReference type="PIRSR" id="PIRSR016184-1"/>
    </source>
</evidence>
<evidence type="ECO:0000256" key="2">
    <source>
        <dbReference type="ARBA" id="ARBA00023235"/>
    </source>
</evidence>
<dbReference type="GO" id="GO:0016853">
    <property type="term" value="F:isomerase activity"/>
    <property type="evidence" value="ECO:0007669"/>
    <property type="project" value="UniProtKB-KW"/>
</dbReference>
<dbReference type="SUPFAM" id="SSF54506">
    <property type="entry name" value="Diaminopimelate epimerase-like"/>
    <property type="match status" value="1"/>
</dbReference>
<protein>
    <submittedName>
        <fullName evidence="4">Phenazine biosynthesis protein PhzF family</fullName>
    </submittedName>
</protein>
<name>A0A521AUT3_9FLAO</name>
<evidence type="ECO:0000313" key="5">
    <source>
        <dbReference type="Proteomes" id="UP000316916"/>
    </source>
</evidence>
<dbReference type="Gene3D" id="3.10.310.10">
    <property type="entry name" value="Diaminopimelate Epimerase, Chain A, domain 1"/>
    <property type="match status" value="2"/>
</dbReference>
<feature type="active site" evidence="3">
    <location>
        <position position="47"/>
    </location>
</feature>
<dbReference type="NCBIfam" id="NF007625">
    <property type="entry name" value="PRK10281.1"/>
    <property type="match status" value="1"/>
</dbReference>
<keyword evidence="2" id="KW-0413">Isomerase</keyword>
<evidence type="ECO:0000313" key="4">
    <source>
        <dbReference type="EMBL" id="SMO38586.1"/>
    </source>
</evidence>
<dbReference type="GO" id="GO:0005737">
    <property type="term" value="C:cytoplasm"/>
    <property type="evidence" value="ECO:0007669"/>
    <property type="project" value="TreeGrafter"/>
</dbReference>
<dbReference type="PIRSF" id="PIRSF016184">
    <property type="entry name" value="PhzC_PhzF"/>
    <property type="match status" value="1"/>
</dbReference>
<keyword evidence="5" id="KW-1185">Reference proteome</keyword>
<sequence>MKEVIVYQIDSFTKEKFKGNPAGVVLNAENMTSEEMQLIARELNNSETAFVFKPDNPKENFDYQVRYFTPTTEVPSCGHATIAALYAKAQEDQLDSCTVAIHTQIGILPIHIERKDNDYLITMTQGKFELSPAFDTSITQRIVLALGLTMDDLDEKCPVQIASTGHSKVMIGIKSNIILNHLVPDLTALTKLSKEIGCNGYFVFTFDTDEKEILTNGRMFAPAIGISEDPVTGNANGPLGGYLIQNKIIETADEIFEFTGKQGEAINRIGEVKVQVSVKDSQPGIIRITGNAVGVFRTTMTLK</sequence>
<dbReference type="NCBIfam" id="TIGR00654">
    <property type="entry name" value="PhzF_family"/>
    <property type="match status" value="1"/>
</dbReference>
<dbReference type="PANTHER" id="PTHR13774">
    <property type="entry name" value="PHENAZINE BIOSYNTHESIS PROTEIN"/>
    <property type="match status" value="1"/>
</dbReference>
<dbReference type="EMBL" id="FXTC01000001">
    <property type="protein sequence ID" value="SMO38586.1"/>
    <property type="molecule type" value="Genomic_DNA"/>
</dbReference>
<reference evidence="4 5" key="1">
    <citation type="submission" date="2017-05" db="EMBL/GenBank/DDBJ databases">
        <authorList>
            <person name="Varghese N."/>
            <person name="Submissions S."/>
        </authorList>
    </citation>
    <scope>NUCLEOTIDE SEQUENCE [LARGE SCALE GENOMIC DNA]</scope>
    <source>
        <strain evidence="4 5">DSM 29371</strain>
    </source>
</reference>
<gene>
    <name evidence="4" type="ORF">SAMN06265171_101440</name>
</gene>
<dbReference type="Proteomes" id="UP000316916">
    <property type="component" value="Unassembled WGS sequence"/>
</dbReference>
<dbReference type="RefSeq" id="WP_142716518.1">
    <property type="nucleotide sequence ID" value="NZ_FXTC01000001.1"/>
</dbReference>
<evidence type="ECO:0000256" key="1">
    <source>
        <dbReference type="ARBA" id="ARBA00008270"/>
    </source>
</evidence>
<dbReference type="PANTHER" id="PTHR13774:SF39">
    <property type="entry name" value="BIOSYNTHESIS PROTEIN, PUTATIVE-RELATED"/>
    <property type="match status" value="1"/>
</dbReference>
<proteinExistence type="inferred from homology"/>